<reference evidence="2 3" key="1">
    <citation type="journal article" date="2015" name="Genome Announc.">
        <title>Draft Genome of the Euendolithic (true boring) Cyanobacterium Mastigocoleus testarum strain BC008.</title>
        <authorList>
            <person name="Guida B.S."/>
            <person name="Garcia-Pichel F."/>
        </authorList>
    </citation>
    <scope>NUCLEOTIDE SEQUENCE [LARGE SCALE GENOMIC DNA]</scope>
    <source>
        <strain evidence="2 3">BC008</strain>
    </source>
</reference>
<keyword evidence="3" id="KW-1185">Reference proteome</keyword>
<name>A0A0V7ZWS1_9CYAN</name>
<comment type="caution">
    <text evidence="2">The sequence shown here is derived from an EMBL/GenBank/DDBJ whole genome shotgun (WGS) entry which is preliminary data.</text>
</comment>
<dbReference type="AlphaFoldDB" id="A0A0V7ZWS1"/>
<dbReference type="Proteomes" id="UP000053372">
    <property type="component" value="Unassembled WGS sequence"/>
</dbReference>
<evidence type="ECO:0000313" key="2">
    <source>
        <dbReference type="EMBL" id="KST68807.1"/>
    </source>
</evidence>
<dbReference type="EMBL" id="LMTZ01000077">
    <property type="protein sequence ID" value="KST68144.1"/>
    <property type="molecule type" value="Genomic_DNA"/>
</dbReference>
<organism evidence="2 3">
    <name type="scientific">Mastigocoleus testarum BC008</name>
    <dbReference type="NCBI Taxonomy" id="371196"/>
    <lineage>
        <taxon>Bacteria</taxon>
        <taxon>Bacillati</taxon>
        <taxon>Cyanobacteriota</taxon>
        <taxon>Cyanophyceae</taxon>
        <taxon>Nostocales</taxon>
        <taxon>Hapalosiphonaceae</taxon>
        <taxon>Mastigocoleus</taxon>
    </lineage>
</organism>
<accession>A0A0V7ZWS1</accession>
<dbReference type="RefSeq" id="WP_027846863.1">
    <property type="nucleotide sequence ID" value="NZ_LMTZ01000045.1"/>
</dbReference>
<evidence type="ECO:0000313" key="3">
    <source>
        <dbReference type="Proteomes" id="UP000053372"/>
    </source>
</evidence>
<evidence type="ECO:0000313" key="1">
    <source>
        <dbReference type="EMBL" id="KST68144.1"/>
    </source>
</evidence>
<sequence>MRPAILILGITLGTIFCFRSEISAAEDVSVAPIPLPSDEPLQLELLNNPRGLVRTANTISQEQLTIPSLWWAKENSQNKLLDNWIAYPATKIRPGRVDLIVNEQIWTLLDYLERYNFVNYLGGVVRGNKYNMRVFNYQKELLATYTCNFQTIKPLCQIKMNTQTFLEMSF</sequence>
<proteinExistence type="predicted"/>
<protein>
    <submittedName>
        <fullName evidence="2">Uncharacterized protein</fullName>
    </submittedName>
</protein>
<dbReference type="OrthoDB" id="509728at2"/>
<dbReference type="EMBL" id="LMTZ01000045">
    <property type="protein sequence ID" value="KST68807.1"/>
    <property type="molecule type" value="Genomic_DNA"/>
</dbReference>
<gene>
    <name evidence="1" type="ORF">BC008_32505</name>
    <name evidence="2" type="ORF">BC008_34190</name>
</gene>